<dbReference type="EMBL" id="JAFLQW010000530">
    <property type="protein sequence ID" value="MBO0351341.1"/>
    <property type="molecule type" value="Genomic_DNA"/>
</dbReference>
<gene>
    <name evidence="1" type="ORF">J0895_20125</name>
</gene>
<dbReference type="Pfam" id="PF08846">
    <property type="entry name" value="DUF1816"/>
    <property type="match status" value="1"/>
</dbReference>
<evidence type="ECO:0000313" key="1">
    <source>
        <dbReference type="EMBL" id="MBO0351341.1"/>
    </source>
</evidence>
<sequence length="86" mass="9818">MKIAETIEQAFTSYLEKLGIAWWIEIVTAEPTCTYYFGPFMSAKEAECYKGGYLEDLESEGAQGFAVYIHRCQPTELTITNDLEFD</sequence>
<dbReference type="Proteomes" id="UP000664844">
    <property type="component" value="Unassembled WGS sequence"/>
</dbReference>
<dbReference type="InterPro" id="IPR014945">
    <property type="entry name" value="DUF1816"/>
</dbReference>
<reference evidence="1 2" key="1">
    <citation type="submission" date="2021-03" db="EMBL/GenBank/DDBJ databases">
        <title>Metabolic Capacity of the Antarctic Cyanobacterium Phormidium pseudopriestleyi that Sustains Oxygenic Photosynthesis in the Presence of Hydrogen Sulfide.</title>
        <authorList>
            <person name="Lumian J.E."/>
            <person name="Jungblut A.D."/>
            <person name="Dillon M.L."/>
            <person name="Hawes I."/>
            <person name="Doran P.T."/>
            <person name="Mackey T.J."/>
            <person name="Dick G.J."/>
            <person name="Grettenberger C.L."/>
            <person name="Sumner D.Y."/>
        </authorList>
    </citation>
    <scope>NUCLEOTIDE SEQUENCE [LARGE SCALE GENOMIC DNA]</scope>
    <source>
        <strain evidence="1 2">FRX01</strain>
    </source>
</reference>
<evidence type="ECO:0000313" key="2">
    <source>
        <dbReference type="Proteomes" id="UP000664844"/>
    </source>
</evidence>
<organism evidence="1 2">
    <name type="scientific">Phormidium pseudopriestleyi FRX01</name>
    <dbReference type="NCBI Taxonomy" id="1759528"/>
    <lineage>
        <taxon>Bacteria</taxon>
        <taxon>Bacillati</taxon>
        <taxon>Cyanobacteriota</taxon>
        <taxon>Cyanophyceae</taxon>
        <taxon>Oscillatoriophycideae</taxon>
        <taxon>Oscillatoriales</taxon>
        <taxon>Oscillatoriaceae</taxon>
        <taxon>Phormidium</taxon>
    </lineage>
</organism>
<accession>A0ABS3FXL9</accession>
<comment type="caution">
    <text evidence="1">The sequence shown here is derived from an EMBL/GenBank/DDBJ whole genome shotgun (WGS) entry which is preliminary data.</text>
</comment>
<keyword evidence="2" id="KW-1185">Reference proteome</keyword>
<proteinExistence type="predicted"/>
<dbReference type="RefSeq" id="WP_207089784.1">
    <property type="nucleotide sequence ID" value="NZ_JAFLQW010000530.1"/>
</dbReference>
<name>A0ABS3FXL9_9CYAN</name>
<protein>
    <submittedName>
        <fullName evidence="1">DUF1816 domain-containing protein</fullName>
    </submittedName>
</protein>